<evidence type="ECO:0000259" key="1">
    <source>
        <dbReference type="Pfam" id="PF06527"/>
    </source>
</evidence>
<proteinExistence type="predicted"/>
<evidence type="ECO:0000313" key="2">
    <source>
        <dbReference type="EMBL" id="GFG71486.1"/>
    </source>
</evidence>
<dbReference type="Pfam" id="PF06527">
    <property type="entry name" value="TniQ"/>
    <property type="match status" value="1"/>
</dbReference>
<evidence type="ECO:0000313" key="3">
    <source>
        <dbReference type="Proteomes" id="UP000465263"/>
    </source>
</evidence>
<comment type="caution">
    <text evidence="2">The sequence shown here is derived from an EMBL/GenBank/DDBJ whole genome shotgun (WGS) entry which is preliminary data.</text>
</comment>
<keyword evidence="3" id="KW-1185">Reference proteome</keyword>
<accession>A0A7I9XPW5</accession>
<reference evidence="2 3" key="1">
    <citation type="journal article" date="2019" name="Emerg. Microbes Infect.">
        <title>Comprehensive subspecies identification of 175 nontuberculous mycobacteria species based on 7547 genomic profiles.</title>
        <authorList>
            <person name="Matsumoto Y."/>
            <person name="Kinjo T."/>
            <person name="Motooka D."/>
            <person name="Nabeya D."/>
            <person name="Jung N."/>
            <person name="Uechi K."/>
            <person name="Horii T."/>
            <person name="Iida T."/>
            <person name="Fujita J."/>
            <person name="Nakamura S."/>
        </authorList>
    </citation>
    <scope>NUCLEOTIDE SEQUENCE [LARGE SCALE GENOMIC DNA]</scope>
    <source>
        <strain evidence="2 3">JCM 16017</strain>
    </source>
</reference>
<organism evidence="2 3">
    <name type="scientific">Mycolicibacter senuensis</name>
    <dbReference type="NCBI Taxonomy" id="386913"/>
    <lineage>
        <taxon>Bacteria</taxon>
        <taxon>Bacillati</taxon>
        <taxon>Actinomycetota</taxon>
        <taxon>Actinomycetes</taxon>
        <taxon>Mycobacteriales</taxon>
        <taxon>Mycobacteriaceae</taxon>
        <taxon>Mycolicibacter</taxon>
    </lineage>
</organism>
<dbReference type="Proteomes" id="UP000465263">
    <property type="component" value="Unassembled WGS sequence"/>
</dbReference>
<protein>
    <recommendedName>
        <fullName evidence="1">TniQ domain-containing protein</fullName>
    </recommendedName>
</protein>
<dbReference type="EMBL" id="BLKV01000002">
    <property type="protein sequence ID" value="GFG71486.1"/>
    <property type="molecule type" value="Genomic_DNA"/>
</dbReference>
<dbReference type="InterPro" id="IPR009492">
    <property type="entry name" value="TniQ"/>
</dbReference>
<feature type="domain" description="TniQ" evidence="1">
    <location>
        <begin position="8"/>
        <end position="144"/>
    </location>
</feature>
<sequence>MTDTRRLPINVDPIAGEALDSWLEALAHRTQTSWGDLLSAAGLYQQTRHSVPRWMIRLSSNQQTALHAATTFSFADLSAMTLSHYDGQAAAVIKTPTRLATTFPWGPRTGSRYCPHCLAESNGRWKLAWRLGWTFACLKHRCLLADACPTCAVRPRIRQLTNDVIPRPGHCTAPANNRTTRTEWCGGDLATAEVLTFDHDDHRVLHAQRRINEIITADSVDSGIYASEPQQPADVLADIRTIAVKALIYAGPLELEPILGADLLTVYQRDHPQLPTSRKPSPNKELTIQVPGAASLTAAGVVTAVQCLDQRDLQAAGASLRWLIAAIRRRRARTWTTNLMWTGDATSALQLAALGPSLKPSDQLRYRTVTNRPAPPRRRLVAITEIRKLPTSLWQNIALRLAIPGSHLRQLRPALSVAVLLVDTKTTLGALARSISSPLDDHAVSRVLQLLNNHPDWTDISKAIHALAEHLTETAVPIDYARRRGLSYDDLLPDNTWLRICRETGTTGRGSARAQVARYYLQERISGTSISSASISPALRTKIADFPYYLTPDLADALDEEARAFLAGQGVRREPVHYQPTTDFLDGLCLPGRDPDDIDLSMLHHSIQGGLSLGHAAEAAGTDLETARYLLTCHPTPPVATDLAAYRRAKEAYPREVFLEQYAICGMSLAEIAAQAGVSRQTVARLAADYQIETRKPGRATKYTVDPDWLYTQYVDHQRPLPDLARERSVSTTTMARWAKTYGVPLRPRGGARKGAQAAT</sequence>
<dbReference type="OrthoDB" id="3874088at2"/>
<gene>
    <name evidence="2" type="ORF">MSEN_32060</name>
</gene>
<dbReference type="RefSeq" id="WP_085081855.1">
    <property type="nucleotide sequence ID" value="NZ_BLKV01000002.1"/>
</dbReference>
<name>A0A7I9XPW5_9MYCO</name>
<dbReference type="AlphaFoldDB" id="A0A7I9XPW5"/>